<dbReference type="RefSeq" id="WP_273704205.1">
    <property type="nucleotide sequence ID" value="NZ_JDSS02000053.1"/>
</dbReference>
<keyword evidence="3 5" id="KW-0949">S-adenosyl-L-methionine</keyword>
<name>A0A084XTV7_9PROT</name>
<dbReference type="PANTHER" id="PTHR18895">
    <property type="entry name" value="HEMK METHYLTRANSFERASE"/>
    <property type="match status" value="1"/>
</dbReference>
<dbReference type="SUPFAM" id="SSF53335">
    <property type="entry name" value="S-adenosyl-L-methionine-dependent methyltransferases"/>
    <property type="match status" value="1"/>
</dbReference>
<dbReference type="Gene3D" id="1.10.8.10">
    <property type="entry name" value="DNA helicase RuvA subunit, C-terminal domain"/>
    <property type="match status" value="1"/>
</dbReference>
<dbReference type="Pfam" id="PF05175">
    <property type="entry name" value="MTS"/>
    <property type="match status" value="1"/>
</dbReference>
<dbReference type="InterPro" id="IPR050320">
    <property type="entry name" value="N5-glutamine_MTase"/>
</dbReference>
<protein>
    <recommendedName>
        <fullName evidence="5">Release factor glutamine methyltransferase</fullName>
        <shortName evidence="5">RF MTase</shortName>
        <ecNumber evidence="5">2.1.1.297</ecNumber>
    </recommendedName>
    <alternativeName>
        <fullName evidence="5">N5-glutamine methyltransferase PrmC</fullName>
    </alternativeName>
    <alternativeName>
        <fullName evidence="5">Protein-(glutamine-N5) MTase PrmC</fullName>
    </alternativeName>
    <alternativeName>
        <fullName evidence="5">Protein-glutamine N-methyltransferase PrmC</fullName>
    </alternativeName>
</protein>
<evidence type="ECO:0000313" key="8">
    <source>
        <dbReference type="EMBL" id="KFB65901.1"/>
    </source>
</evidence>
<dbReference type="GO" id="GO:0102559">
    <property type="term" value="F:peptide chain release factor N(5)-glutamine methyltransferase activity"/>
    <property type="evidence" value="ECO:0007669"/>
    <property type="project" value="UniProtKB-EC"/>
</dbReference>
<dbReference type="PANTHER" id="PTHR18895:SF74">
    <property type="entry name" value="MTRF1L RELEASE FACTOR GLUTAMINE METHYLTRANSFERASE"/>
    <property type="match status" value="1"/>
</dbReference>
<dbReference type="NCBIfam" id="TIGR00536">
    <property type="entry name" value="hemK_fam"/>
    <property type="match status" value="1"/>
</dbReference>
<dbReference type="Pfam" id="PF17827">
    <property type="entry name" value="PrmC_N"/>
    <property type="match status" value="1"/>
</dbReference>
<dbReference type="FunFam" id="3.40.50.150:FF:000053">
    <property type="entry name" value="Release factor glutamine methyltransferase"/>
    <property type="match status" value="1"/>
</dbReference>
<dbReference type="AlphaFoldDB" id="A0A084XTV7"/>
<dbReference type="InterPro" id="IPR019874">
    <property type="entry name" value="RF_methyltr_PrmC"/>
</dbReference>
<comment type="function">
    <text evidence="5">Methylates the class 1 translation termination release factors RF1/PrfA and RF2/PrfB on the glutamine residue of the universally conserved GGQ motif.</text>
</comment>
<feature type="binding site" evidence="5">
    <location>
        <begin position="189"/>
        <end position="192"/>
    </location>
    <ligand>
        <name>substrate</name>
    </ligand>
</feature>
<dbReference type="NCBIfam" id="TIGR03534">
    <property type="entry name" value="RF_mod_PrmC"/>
    <property type="match status" value="1"/>
</dbReference>
<dbReference type="InterPro" id="IPR004556">
    <property type="entry name" value="HemK-like"/>
</dbReference>
<evidence type="ECO:0000259" key="6">
    <source>
        <dbReference type="Pfam" id="PF05175"/>
    </source>
</evidence>
<dbReference type="InterPro" id="IPR040758">
    <property type="entry name" value="PrmC_N"/>
</dbReference>
<reference evidence="8 9" key="1">
    <citation type="submission" date="2014-07" db="EMBL/GenBank/DDBJ databases">
        <title>Expanding our view of genomic diversity in Candidatus Accumulibacter clades.</title>
        <authorList>
            <person name="Skennerton C.T."/>
            <person name="Barr J.J."/>
            <person name="Slater F.R."/>
            <person name="Bond P.L."/>
            <person name="Tyson G.W."/>
        </authorList>
    </citation>
    <scope>NUCLEOTIDE SEQUENCE [LARGE SCALE GENOMIC DNA]</scope>
    <source>
        <strain evidence="9">SK-01</strain>
    </source>
</reference>
<dbReference type="InterPro" id="IPR007848">
    <property type="entry name" value="Small_mtfrase_dom"/>
</dbReference>
<evidence type="ECO:0000256" key="1">
    <source>
        <dbReference type="ARBA" id="ARBA00022603"/>
    </source>
</evidence>
<keyword evidence="2 5" id="KW-0808">Transferase</keyword>
<dbReference type="EMBL" id="JDSS02000053">
    <property type="protein sequence ID" value="KFB65901.1"/>
    <property type="molecule type" value="Genomic_DNA"/>
</dbReference>
<feature type="binding site" evidence="5">
    <location>
        <position position="189"/>
    </location>
    <ligand>
        <name>S-adenosyl-L-methionine</name>
        <dbReference type="ChEBI" id="CHEBI:59789"/>
    </ligand>
</feature>
<comment type="similarity">
    <text evidence="5">Belongs to the protein N5-glutamine methyltransferase family. PrmC subfamily.</text>
</comment>
<sequence length="285" mass="30930">MGLRCMSQPLVTNIGEAWRVASLSIDRLDARLLVQHVAGCTHVDLLARPNQALSTDQLARLGALVKRRSDGEPLAYLVNLAEFYSLEFHVTPAVLIPRPETELLVELAIERLQSLKAPRIVDLGTGCGILAVTLKYRHPAAIVSAVDLSPAALEVARINAARHAVEVSFLEGDWYVPLGGARFDLIVANPPYIEYADPHLQQNGLPFEPLMALSDGVDGGDGLACIRAIVIDAARHLLPDGWLLIEHGYNQAARVRDLLWSAGFSNVASWPDLSKVERVSGGCLD</sequence>
<gene>
    <name evidence="5 8" type="primary">prmC</name>
    <name evidence="8" type="ORF">CAPSK01_004740</name>
</gene>
<dbReference type="InterPro" id="IPR029063">
    <property type="entry name" value="SAM-dependent_MTases_sf"/>
</dbReference>
<dbReference type="CDD" id="cd02440">
    <property type="entry name" value="AdoMet_MTases"/>
    <property type="match status" value="1"/>
</dbReference>
<organism evidence="8 9">
    <name type="scientific">Candidatus Accumulibacter vicinus</name>
    <dbReference type="NCBI Taxonomy" id="2954382"/>
    <lineage>
        <taxon>Bacteria</taxon>
        <taxon>Pseudomonadati</taxon>
        <taxon>Pseudomonadota</taxon>
        <taxon>Betaproteobacteria</taxon>
        <taxon>Candidatus Accumulibacter</taxon>
    </lineage>
</organism>
<dbReference type="PROSITE" id="PS00092">
    <property type="entry name" value="N6_MTASE"/>
    <property type="match status" value="1"/>
</dbReference>
<feature type="binding site" evidence="5">
    <location>
        <begin position="124"/>
        <end position="128"/>
    </location>
    <ligand>
        <name>S-adenosyl-L-methionine</name>
        <dbReference type="ChEBI" id="CHEBI:59789"/>
    </ligand>
</feature>
<feature type="binding site" evidence="5">
    <location>
        <position position="174"/>
    </location>
    <ligand>
        <name>S-adenosyl-L-methionine</name>
        <dbReference type="ChEBI" id="CHEBI:59789"/>
    </ligand>
</feature>
<feature type="domain" description="Methyltransferase small" evidence="6">
    <location>
        <begin position="107"/>
        <end position="194"/>
    </location>
</feature>
<dbReference type="Proteomes" id="UP000019812">
    <property type="component" value="Unassembled WGS sequence"/>
</dbReference>
<evidence type="ECO:0000256" key="5">
    <source>
        <dbReference type="HAMAP-Rule" id="MF_02126"/>
    </source>
</evidence>
<comment type="catalytic activity">
    <reaction evidence="4 5">
        <text>L-glutaminyl-[peptide chain release factor] + S-adenosyl-L-methionine = N(5)-methyl-L-glutaminyl-[peptide chain release factor] + S-adenosyl-L-homocysteine + H(+)</text>
        <dbReference type="Rhea" id="RHEA:42896"/>
        <dbReference type="Rhea" id="RHEA-COMP:10271"/>
        <dbReference type="Rhea" id="RHEA-COMP:10272"/>
        <dbReference type="ChEBI" id="CHEBI:15378"/>
        <dbReference type="ChEBI" id="CHEBI:30011"/>
        <dbReference type="ChEBI" id="CHEBI:57856"/>
        <dbReference type="ChEBI" id="CHEBI:59789"/>
        <dbReference type="ChEBI" id="CHEBI:61891"/>
        <dbReference type="EC" id="2.1.1.297"/>
    </reaction>
</comment>
<dbReference type="InterPro" id="IPR002052">
    <property type="entry name" value="DNA_methylase_N6_adenine_CS"/>
</dbReference>
<evidence type="ECO:0000256" key="3">
    <source>
        <dbReference type="ARBA" id="ARBA00022691"/>
    </source>
</evidence>
<dbReference type="EC" id="2.1.1.297" evidence="5"/>
<proteinExistence type="inferred from homology"/>
<accession>A0A084XTV7</accession>
<keyword evidence="1 5" id="KW-0489">Methyltransferase</keyword>
<evidence type="ECO:0000256" key="4">
    <source>
        <dbReference type="ARBA" id="ARBA00048391"/>
    </source>
</evidence>
<dbReference type="GO" id="GO:0003676">
    <property type="term" value="F:nucleic acid binding"/>
    <property type="evidence" value="ECO:0007669"/>
    <property type="project" value="InterPro"/>
</dbReference>
<feature type="domain" description="Release factor glutamine methyltransferase N-terminal" evidence="7">
    <location>
        <begin position="24"/>
        <end position="78"/>
    </location>
</feature>
<dbReference type="STRING" id="1457154.CAPSK01_004740"/>
<dbReference type="HAMAP" id="MF_02126">
    <property type="entry name" value="RF_methyltr_PrmC"/>
    <property type="match status" value="1"/>
</dbReference>
<evidence type="ECO:0000256" key="2">
    <source>
        <dbReference type="ARBA" id="ARBA00022679"/>
    </source>
</evidence>
<feature type="binding site" evidence="5">
    <location>
        <position position="147"/>
    </location>
    <ligand>
        <name>S-adenosyl-L-methionine</name>
        <dbReference type="ChEBI" id="CHEBI:59789"/>
    </ligand>
</feature>
<evidence type="ECO:0000259" key="7">
    <source>
        <dbReference type="Pfam" id="PF17827"/>
    </source>
</evidence>
<dbReference type="Gene3D" id="3.40.50.150">
    <property type="entry name" value="Vaccinia Virus protein VP39"/>
    <property type="match status" value="1"/>
</dbReference>
<evidence type="ECO:0000313" key="9">
    <source>
        <dbReference type="Proteomes" id="UP000019812"/>
    </source>
</evidence>
<dbReference type="GO" id="GO:0032259">
    <property type="term" value="P:methylation"/>
    <property type="evidence" value="ECO:0007669"/>
    <property type="project" value="UniProtKB-KW"/>
</dbReference>
<comment type="caution">
    <text evidence="8">The sequence shown here is derived from an EMBL/GenBank/DDBJ whole genome shotgun (WGS) entry which is preliminary data.</text>
</comment>